<gene>
    <name evidence="1" type="primary">vp1054</name>
</gene>
<proteinExistence type="predicted"/>
<dbReference type="KEGG" id="vg:40526720"/>
<evidence type="ECO:0000313" key="2">
    <source>
        <dbReference type="Proteomes" id="UP000297030"/>
    </source>
</evidence>
<dbReference type="RefSeq" id="YP_009666450.1">
    <property type="nucleotide sequence ID" value="NC_043520.1"/>
</dbReference>
<reference evidence="1 2" key="1">
    <citation type="submission" date="2015-02" db="EMBL/GenBank/DDBJ databases">
        <title>Complete genome of a baculovirus isolated from a medical interest larvae: lLonomia obliqua (Lepidoptera: Saturniidae).</title>
        <authorList>
            <person name="Clara A.-S.W."/>
            <person name="Daniel A.-A.M.P."/>
            <person name="Miguel A.S."/>
            <person name="Jhon F.E.A."/>
            <person name="Fabricio M.S."/>
            <person name="Jose W.L.C."/>
            <person name="Bergmann R.M."/>
            <person name="Fernando M.L."/>
        </authorList>
    </citation>
    <scope>NUCLEOTIDE SEQUENCE [LARGE SCALE GENOMIC DNA]</scope>
    <source>
        <strain evidence="1">SP/2000</strain>
    </source>
</reference>
<evidence type="ECO:0000313" key="1">
    <source>
        <dbReference type="EMBL" id="AKN81057.1"/>
    </source>
</evidence>
<organism evidence="1 2">
    <name type="scientific">Lonomia obliqua multiple nucleopolyhedrovirus</name>
    <dbReference type="NCBI Taxonomy" id="134394"/>
    <lineage>
        <taxon>Viruses</taxon>
        <taxon>Viruses incertae sedis</taxon>
        <taxon>Naldaviricetes</taxon>
        <taxon>Lefavirales</taxon>
        <taxon>Baculoviridae</taxon>
        <taxon>Alphabaculovirus</taxon>
        <taxon>Alphabaculovirus lonobliquae</taxon>
        <taxon>Lonomia obliqua nucleopolyhedrovirus</taxon>
    </lineage>
</organism>
<accession>A0A126FCD8</accession>
<dbReference type="EMBL" id="KP763670">
    <property type="protein sequence ID" value="AKN81057.1"/>
    <property type="molecule type" value="Genomic_DNA"/>
</dbReference>
<dbReference type="Pfam" id="PF05789">
    <property type="entry name" value="Baculo_VP1054"/>
    <property type="match status" value="1"/>
</dbReference>
<keyword evidence="2" id="KW-1185">Reference proteome</keyword>
<name>A0A126FCD8_9ABAC</name>
<dbReference type="GeneID" id="40526720"/>
<sequence length="367" mass="42681">MSLTKKPIKLNLCASVKLVPYKPMRVPKQMQCWMHPRRANCKVMRLRNNYSDPDNENDMLHLTVLNSIFLDQNAIPYYRTLLRKSTDQAESRKTIINADNIYECLLIRPIRTERFKSIDEAGESNMAILKILIKTAMNYLGKLCTNEYILIVDRLCLDMVYSEFRAIILPQRAYVLQGEDAGDSSSSSNNVNRLDRIKFPWNQISSINLIASTDESRQSQYIYQTFLLYNTILTAILKQTNPFDVISENTSISIIIRNLGSCPNNKDRIKCCDLNYGGIPPGHVMCPPREITKRVFHYAKWARNPNNYKRYNEIIARQFNMSNRTPNNCLRRNLANDLNARDRSQLYLLDWQNFMGEFSSYFGLPVQ</sequence>
<dbReference type="Proteomes" id="UP000297030">
    <property type="component" value="Segment"/>
</dbReference>
<dbReference type="InterPro" id="IPR008416">
    <property type="entry name" value="Baculo_VP1054"/>
</dbReference>
<protein>
    <submittedName>
        <fullName evidence="1">VP1054</fullName>
    </submittedName>
</protein>